<feature type="compositionally biased region" description="Basic residues" evidence="1">
    <location>
        <begin position="1"/>
        <end position="27"/>
    </location>
</feature>
<dbReference type="Proteomes" id="UP000078561">
    <property type="component" value="Unassembled WGS sequence"/>
</dbReference>
<evidence type="ECO:0000313" key="2">
    <source>
        <dbReference type="EMBL" id="SAM00294.1"/>
    </source>
</evidence>
<accession>A0A163JLY8</accession>
<dbReference type="EMBL" id="LT553181">
    <property type="protein sequence ID" value="SAM00294.1"/>
    <property type="molecule type" value="Genomic_DNA"/>
</dbReference>
<protein>
    <submittedName>
        <fullName evidence="2">Uncharacterized protein</fullName>
    </submittedName>
</protein>
<dbReference type="InParanoid" id="A0A163JLY8"/>
<gene>
    <name evidence="2" type="primary">ABSGL_05975.1 scaffold 7611</name>
</gene>
<evidence type="ECO:0000256" key="1">
    <source>
        <dbReference type="SAM" id="MobiDB-lite"/>
    </source>
</evidence>
<organism evidence="2">
    <name type="scientific">Absidia glauca</name>
    <name type="common">Pin mould</name>
    <dbReference type="NCBI Taxonomy" id="4829"/>
    <lineage>
        <taxon>Eukaryota</taxon>
        <taxon>Fungi</taxon>
        <taxon>Fungi incertae sedis</taxon>
        <taxon>Mucoromycota</taxon>
        <taxon>Mucoromycotina</taxon>
        <taxon>Mucoromycetes</taxon>
        <taxon>Mucorales</taxon>
        <taxon>Cunninghamellaceae</taxon>
        <taxon>Absidia</taxon>
    </lineage>
</organism>
<name>A0A163JLY8_ABSGL</name>
<feature type="region of interest" description="Disordered" evidence="1">
    <location>
        <begin position="1"/>
        <end position="37"/>
    </location>
</feature>
<proteinExistence type="predicted"/>
<keyword evidence="3" id="KW-1185">Reference proteome</keyword>
<reference evidence="2" key="1">
    <citation type="submission" date="2016-04" db="EMBL/GenBank/DDBJ databases">
        <authorList>
            <person name="Evans L.H."/>
            <person name="Alamgir A."/>
            <person name="Owens N."/>
            <person name="Weber N.D."/>
            <person name="Virtaneva K."/>
            <person name="Barbian K."/>
            <person name="Babar A."/>
            <person name="Rosenke K."/>
        </authorList>
    </citation>
    <scope>NUCLEOTIDE SEQUENCE [LARGE SCALE GENOMIC DNA]</scope>
    <source>
        <strain evidence="2">CBS 101.48</strain>
    </source>
</reference>
<evidence type="ECO:0000313" key="3">
    <source>
        <dbReference type="Proteomes" id="UP000078561"/>
    </source>
</evidence>
<sequence>MAKKASRPATKKKTGNSSHKKHIKSKALPKNAPPAIKNRKMPATHLYEAALDAQQYNTRLLLLRQQSSVASMISLQPKFCLAQASIETPLMTAPCLSYSDGGDGLSIADSANFTTGDSCSPLLPTMDGFSDTLASETDFINSELIDDQPYPYLYRSPALFGFLASDDYAFDLWSSELLISYLDF</sequence>
<dbReference type="AlphaFoldDB" id="A0A163JLY8"/>